<reference evidence="2 3" key="1">
    <citation type="submission" date="2020-05" db="EMBL/GenBank/DDBJ databases">
        <title>WGS assembly of Panicum virgatum.</title>
        <authorList>
            <person name="Lovell J.T."/>
            <person name="Jenkins J."/>
            <person name="Shu S."/>
            <person name="Juenger T.E."/>
            <person name="Schmutz J."/>
        </authorList>
    </citation>
    <scope>NUCLEOTIDE SEQUENCE</scope>
    <source>
        <strain evidence="2">AP13</strain>
        <strain evidence="3">cv. AP13</strain>
    </source>
</reference>
<gene>
    <name evidence="2" type="ORF">PVAP13_8KG329100</name>
</gene>
<dbReference type="PANTHER" id="PTHR31549">
    <property type="entry name" value="PROTEIN, PUTATIVE (DUF247)-RELATED-RELATED"/>
    <property type="match status" value="1"/>
</dbReference>
<protein>
    <submittedName>
        <fullName evidence="2">Uncharacterized protein</fullName>
    </submittedName>
</protein>
<evidence type="ECO:0000313" key="3">
    <source>
        <dbReference type="Proteomes" id="UP000823388"/>
    </source>
</evidence>
<keyword evidence="3" id="KW-1185">Reference proteome</keyword>
<evidence type="ECO:0000313" key="2">
    <source>
        <dbReference type="EMBL" id="KAG2564138.1"/>
    </source>
</evidence>
<dbReference type="Pfam" id="PF03140">
    <property type="entry name" value="DUF247"/>
    <property type="match status" value="1"/>
</dbReference>
<dbReference type="EMBL" id="CM029051">
    <property type="protein sequence ID" value="KAG2564137.1"/>
    <property type="molecule type" value="Genomic_DNA"/>
</dbReference>
<proteinExistence type="predicted"/>
<dbReference type="EMBL" id="CM029051">
    <property type="protein sequence ID" value="KAG2564138.1"/>
    <property type="molecule type" value="Genomic_DNA"/>
</dbReference>
<sequence>MANYWSTEPAASWAPCDLEVADWTVRGEPVAGVWAPPGLPVEYVSTHMFGTGLQAYVPESGGGQQQLVEHYAAATQHDPIEKEARESFEVVLHSMEMEINNNPIHVFEDVASEFEADIDMMKVKIHRYPPSIRDLGDSYTMPRIVAIGPYHHGQEQLKKAEQAKHVAAYHCIRESGCSVREMYDAVVTVADDARRLYDKDVMAGIGYDDFRHMMFFDACFLVQYMVWYADDSGEMVDPSLNSFFYSNSKGISHDVLLLQNQLPWRVVETIMKFKPLDLKEFVAPWRDILQDRVAVQEKSFDLDDSYEPPHLLGLLRRYIVGSTDITDLPTVGKIESVSYSVSAIKLAEIGITLTANKATELINMGLHKKGIFFAELSLVPLSLDSARANWLVNMAALELCMTPSFLDAKDEDSVVCSYLLLLSMLVHRVEDVHELRTKGILQGGTGLTDKEALEFFKSLHGLPLGSYYAFIMVEIESYRVSRRIRTKVHSFIHKKKNTIFRILSIIVAIVGIFGTLVGILVKLKSLKASR</sequence>
<dbReference type="Proteomes" id="UP000823388">
    <property type="component" value="Chromosome 8K"/>
</dbReference>
<keyword evidence="1" id="KW-0812">Transmembrane</keyword>
<keyword evidence="1" id="KW-1133">Transmembrane helix</keyword>
<dbReference type="OrthoDB" id="676317at2759"/>
<feature type="transmembrane region" description="Helical" evidence="1">
    <location>
        <begin position="499"/>
        <end position="521"/>
    </location>
</feature>
<dbReference type="AlphaFoldDB" id="A0A8T0PT86"/>
<keyword evidence="1" id="KW-0472">Membrane</keyword>
<comment type="caution">
    <text evidence="2">The sequence shown here is derived from an EMBL/GenBank/DDBJ whole genome shotgun (WGS) entry which is preliminary data.</text>
</comment>
<name>A0A8T0PT86_PANVG</name>
<accession>A0A8T0PT86</accession>
<dbReference type="InterPro" id="IPR004158">
    <property type="entry name" value="DUF247_pln"/>
</dbReference>
<dbReference type="PANTHER" id="PTHR31549:SF32">
    <property type="match status" value="1"/>
</dbReference>
<evidence type="ECO:0000256" key="1">
    <source>
        <dbReference type="SAM" id="Phobius"/>
    </source>
</evidence>
<organism evidence="2 3">
    <name type="scientific">Panicum virgatum</name>
    <name type="common">Blackwell switchgrass</name>
    <dbReference type="NCBI Taxonomy" id="38727"/>
    <lineage>
        <taxon>Eukaryota</taxon>
        <taxon>Viridiplantae</taxon>
        <taxon>Streptophyta</taxon>
        <taxon>Embryophyta</taxon>
        <taxon>Tracheophyta</taxon>
        <taxon>Spermatophyta</taxon>
        <taxon>Magnoliopsida</taxon>
        <taxon>Liliopsida</taxon>
        <taxon>Poales</taxon>
        <taxon>Poaceae</taxon>
        <taxon>PACMAD clade</taxon>
        <taxon>Panicoideae</taxon>
        <taxon>Panicodae</taxon>
        <taxon>Paniceae</taxon>
        <taxon>Panicinae</taxon>
        <taxon>Panicum</taxon>
        <taxon>Panicum sect. Hiantes</taxon>
    </lineage>
</organism>